<gene>
    <name evidence="1" type="ORF">D0962_09605</name>
</gene>
<dbReference type="Proteomes" id="UP000473574">
    <property type="component" value="Unassembled WGS sequence"/>
</dbReference>
<dbReference type="AlphaFoldDB" id="A0A6M0S4N8"/>
<evidence type="ECO:0000313" key="1">
    <source>
        <dbReference type="EMBL" id="NEZ63033.1"/>
    </source>
</evidence>
<organism evidence="1 2">
    <name type="scientific">Adonisia turfae CCMR0082</name>
    <dbReference type="NCBI Taxonomy" id="2304604"/>
    <lineage>
        <taxon>Bacteria</taxon>
        <taxon>Bacillati</taxon>
        <taxon>Cyanobacteriota</taxon>
        <taxon>Adonisia</taxon>
        <taxon>Adonisia turfae</taxon>
    </lineage>
</organism>
<sequence>MTTIETHASVYRNSHTKVVDLFVKSQHQVFRLHINHGTAQNSSLRAWLNETHPGHELMDWGLWSDVEGE</sequence>
<dbReference type="EMBL" id="QZCE01000002">
    <property type="protein sequence ID" value="NEZ63033.1"/>
    <property type="molecule type" value="Genomic_DNA"/>
</dbReference>
<accession>A0A6M0S4N8</accession>
<reference evidence="1 2" key="1">
    <citation type="journal article" date="2020" name="Microb. Ecol.">
        <title>Ecogenomics of the Marine Benthic Filamentous Cyanobacterium Adonisia.</title>
        <authorList>
            <person name="Walter J.M."/>
            <person name="Coutinho F.H."/>
            <person name="Leomil L."/>
            <person name="Hargreaves P.I."/>
            <person name="Campeao M.E."/>
            <person name="Vieira V.V."/>
            <person name="Silva B.S."/>
            <person name="Fistarol G.O."/>
            <person name="Salomon P.S."/>
            <person name="Sawabe T."/>
            <person name="Mino S."/>
            <person name="Hosokawa M."/>
            <person name="Miyashita H."/>
            <person name="Maruyama F."/>
            <person name="van Verk M.C."/>
            <person name="Dutilh B.E."/>
            <person name="Thompson C.C."/>
            <person name="Thompson F.L."/>
        </authorList>
    </citation>
    <scope>NUCLEOTIDE SEQUENCE [LARGE SCALE GENOMIC DNA]</scope>
    <source>
        <strain evidence="1 2">CCMR0082</strain>
    </source>
</reference>
<name>A0A6M0S4N8_9CYAN</name>
<evidence type="ECO:0000313" key="2">
    <source>
        <dbReference type="Proteomes" id="UP000473574"/>
    </source>
</evidence>
<protein>
    <submittedName>
        <fullName evidence="1">Uncharacterized protein</fullName>
    </submittedName>
</protein>
<proteinExistence type="predicted"/>
<comment type="caution">
    <text evidence="1">The sequence shown here is derived from an EMBL/GenBank/DDBJ whole genome shotgun (WGS) entry which is preliminary data.</text>
</comment>